<evidence type="ECO:0000256" key="1">
    <source>
        <dbReference type="ARBA" id="ARBA00004496"/>
    </source>
</evidence>
<accession>A0ABC7ZIT4</accession>
<dbReference type="InterPro" id="IPR022911">
    <property type="entry name" value="Phe_tRNA_ligase_alpha1_bac"/>
</dbReference>
<organism evidence="15 16">
    <name type="scientific">Mycoplasmoides genitalium M6320</name>
    <dbReference type="NCBI Taxonomy" id="662945"/>
    <lineage>
        <taxon>Bacteria</taxon>
        <taxon>Bacillati</taxon>
        <taxon>Mycoplasmatota</taxon>
        <taxon>Mycoplasmoidales</taxon>
        <taxon>Mycoplasmoidaceae</taxon>
        <taxon>Mycoplasmoides</taxon>
    </lineage>
</organism>
<evidence type="ECO:0000256" key="6">
    <source>
        <dbReference type="ARBA" id="ARBA00022723"/>
    </source>
</evidence>
<keyword evidence="11 13" id="KW-0030">Aminoacyl-tRNA synthetase</keyword>
<sequence length="341" mass="38982">MIDQNKLITKWKKAFAKAKNLTTLVNLKNTLHNSDLKPLLQKIKTATKLSEKSSLGKLYQSLDIQLTDLLTSYKKTFEINNQVSQKPSLDVMLPATEFTNGSNNALYQVIDNLVEYFKSFLFTINFDSELTSISDCFDLLNIPKDHSSRNESDSFYIDKTSLLRTHCTATTLKAVRTSKKTNNPDIRVVSLGAVFRNDSDDATHSHQFTQLDFMWIKKGLSLANLKWFINNMITHFFGENTFTRFRLSHFPFTEPSFEIDIRCWLCQNGCSICKQTKWIEILGAGIIHPQVMNNMGIGDTENITGIAAGIGIERLAMLKYGIDDIRDFYDNNFKFLTQFTD</sequence>
<comment type="subunit">
    <text evidence="3 13">Tetramer of two alpha and two beta subunits.</text>
</comment>
<feature type="domain" description="Aminoacyl-transfer RNA synthetases class-II family profile" evidence="14">
    <location>
        <begin position="187"/>
        <end position="318"/>
    </location>
</feature>
<evidence type="ECO:0000256" key="3">
    <source>
        <dbReference type="ARBA" id="ARBA00011209"/>
    </source>
</evidence>
<keyword evidence="6 13" id="KW-0479">Metal-binding</keyword>
<comment type="similarity">
    <text evidence="2 13">Belongs to the class-II aminoacyl-tRNA synthetase family. Phe-tRNA synthetase alpha subunit type 1 subfamily.</text>
</comment>
<keyword evidence="7 13" id="KW-0547">Nucleotide-binding</keyword>
<evidence type="ECO:0000256" key="10">
    <source>
        <dbReference type="ARBA" id="ARBA00022917"/>
    </source>
</evidence>
<dbReference type="GO" id="GO:0000287">
    <property type="term" value="F:magnesium ion binding"/>
    <property type="evidence" value="ECO:0007669"/>
    <property type="project" value="UniProtKB-UniRule"/>
</dbReference>
<dbReference type="Gene3D" id="3.30.930.10">
    <property type="entry name" value="Bira Bifunctional Protein, Domain 2"/>
    <property type="match status" value="1"/>
</dbReference>
<dbReference type="SMR" id="A0ABC7ZIT4"/>
<evidence type="ECO:0000256" key="7">
    <source>
        <dbReference type="ARBA" id="ARBA00022741"/>
    </source>
</evidence>
<evidence type="ECO:0000256" key="4">
    <source>
        <dbReference type="ARBA" id="ARBA00022490"/>
    </source>
</evidence>
<evidence type="ECO:0000256" key="9">
    <source>
        <dbReference type="ARBA" id="ARBA00022842"/>
    </source>
</evidence>
<dbReference type="HAMAP" id="MF_00281">
    <property type="entry name" value="Phe_tRNA_synth_alpha1"/>
    <property type="match status" value="1"/>
</dbReference>
<dbReference type="FunFam" id="3.30.930.10:FF:000089">
    <property type="entry name" value="Phenylalanine--tRNA ligase alpha subunit"/>
    <property type="match status" value="1"/>
</dbReference>
<dbReference type="PANTHER" id="PTHR11538">
    <property type="entry name" value="PHENYLALANYL-TRNA SYNTHETASE"/>
    <property type="match status" value="1"/>
</dbReference>
<evidence type="ECO:0000256" key="11">
    <source>
        <dbReference type="ARBA" id="ARBA00023146"/>
    </source>
</evidence>
<dbReference type="GO" id="GO:0004826">
    <property type="term" value="F:phenylalanine-tRNA ligase activity"/>
    <property type="evidence" value="ECO:0007669"/>
    <property type="project" value="UniProtKB-UniRule"/>
</dbReference>
<keyword evidence="10 13" id="KW-0648">Protein biosynthesis</keyword>
<gene>
    <name evidence="13 15" type="primary">pheS</name>
    <name evidence="15" type="ORF">CM1_01155</name>
</gene>
<evidence type="ECO:0000313" key="15">
    <source>
        <dbReference type="EMBL" id="AFQ04013.1"/>
    </source>
</evidence>
<dbReference type="AlphaFoldDB" id="A0ABC7ZIT4"/>
<dbReference type="InterPro" id="IPR004529">
    <property type="entry name" value="Phe-tRNA-synth_IIc_asu"/>
</dbReference>
<keyword evidence="8 13" id="KW-0067">ATP-binding</keyword>
<evidence type="ECO:0000259" key="14">
    <source>
        <dbReference type="PROSITE" id="PS50862"/>
    </source>
</evidence>
<dbReference type="EC" id="6.1.1.20" evidence="13"/>
<protein>
    <recommendedName>
        <fullName evidence="13">Phenylalanine--tRNA ligase alpha subunit</fullName>
        <ecNumber evidence="13">6.1.1.20</ecNumber>
    </recommendedName>
    <alternativeName>
        <fullName evidence="13">Phenylalanyl-tRNA synthetase alpha subunit</fullName>
        <shortName evidence="13">PheRS</shortName>
    </alternativeName>
</protein>
<keyword evidence="9 13" id="KW-0460">Magnesium</keyword>
<dbReference type="EMBL" id="CP003772">
    <property type="protein sequence ID" value="AFQ04013.1"/>
    <property type="molecule type" value="Genomic_DNA"/>
</dbReference>
<evidence type="ECO:0000256" key="5">
    <source>
        <dbReference type="ARBA" id="ARBA00022598"/>
    </source>
</evidence>
<keyword evidence="4 13" id="KW-0963">Cytoplasm</keyword>
<dbReference type="SUPFAM" id="SSF55681">
    <property type="entry name" value="Class II aaRS and biotin synthetases"/>
    <property type="match status" value="1"/>
</dbReference>
<comment type="catalytic activity">
    <reaction evidence="12 13">
        <text>tRNA(Phe) + L-phenylalanine + ATP = L-phenylalanyl-tRNA(Phe) + AMP + diphosphate + H(+)</text>
        <dbReference type="Rhea" id="RHEA:19413"/>
        <dbReference type="Rhea" id="RHEA-COMP:9668"/>
        <dbReference type="Rhea" id="RHEA-COMP:9699"/>
        <dbReference type="ChEBI" id="CHEBI:15378"/>
        <dbReference type="ChEBI" id="CHEBI:30616"/>
        <dbReference type="ChEBI" id="CHEBI:33019"/>
        <dbReference type="ChEBI" id="CHEBI:58095"/>
        <dbReference type="ChEBI" id="CHEBI:78442"/>
        <dbReference type="ChEBI" id="CHEBI:78531"/>
        <dbReference type="ChEBI" id="CHEBI:456215"/>
        <dbReference type="EC" id="6.1.1.20"/>
    </reaction>
</comment>
<dbReference type="GeneID" id="99647033"/>
<dbReference type="Pfam" id="PF01409">
    <property type="entry name" value="tRNA-synt_2d"/>
    <property type="match status" value="1"/>
</dbReference>
<name>A0ABC7ZIT4_MYCGT</name>
<dbReference type="KEGG" id="mgx:CM1_01155"/>
<evidence type="ECO:0000256" key="13">
    <source>
        <dbReference type="HAMAP-Rule" id="MF_00281"/>
    </source>
</evidence>
<evidence type="ECO:0000256" key="12">
    <source>
        <dbReference type="ARBA" id="ARBA00049255"/>
    </source>
</evidence>
<reference evidence="15 16" key="1">
    <citation type="journal article" date="2012" name="J. Bacteriol.">
        <title>Draft Genome Sequences of Four Axenic Mycoplasma genitalium Strains Isolated from Denmark, Japan, and Australia.</title>
        <authorList>
            <person name="McGowin C.L."/>
            <person name="Ma L."/>
            <person name="Jensen J.S."/>
            <person name="Mancuso M.M."/>
            <person name="Hamasuna R."/>
            <person name="Adegboye D."/>
            <person name="Martin D.H."/>
        </authorList>
    </citation>
    <scope>NUCLEOTIDE SEQUENCE [LARGE SCALE GENOMIC DNA]</scope>
    <source>
        <strain evidence="15 16">M6320</strain>
    </source>
</reference>
<dbReference type="Proteomes" id="UP000005254">
    <property type="component" value="Chromosome"/>
</dbReference>
<dbReference type="PANTHER" id="PTHR11538:SF41">
    <property type="entry name" value="PHENYLALANINE--TRNA LIGASE, MITOCHONDRIAL"/>
    <property type="match status" value="1"/>
</dbReference>
<keyword evidence="5 13" id="KW-0436">Ligase</keyword>
<evidence type="ECO:0000313" key="16">
    <source>
        <dbReference type="Proteomes" id="UP000005254"/>
    </source>
</evidence>
<comment type="subcellular location">
    <subcellularLocation>
        <location evidence="1 13">Cytoplasm</location>
    </subcellularLocation>
</comment>
<dbReference type="InterPro" id="IPR006195">
    <property type="entry name" value="aa-tRNA-synth_II"/>
</dbReference>
<dbReference type="GO" id="GO:0005524">
    <property type="term" value="F:ATP binding"/>
    <property type="evidence" value="ECO:0007669"/>
    <property type="project" value="UniProtKB-UniRule"/>
</dbReference>
<dbReference type="GO" id="GO:0006432">
    <property type="term" value="P:phenylalanyl-tRNA aminoacylation"/>
    <property type="evidence" value="ECO:0007669"/>
    <property type="project" value="UniProtKB-UniRule"/>
</dbReference>
<evidence type="ECO:0000256" key="2">
    <source>
        <dbReference type="ARBA" id="ARBA00010207"/>
    </source>
</evidence>
<dbReference type="GO" id="GO:0005737">
    <property type="term" value="C:cytoplasm"/>
    <property type="evidence" value="ECO:0007669"/>
    <property type="project" value="UniProtKB-SubCell"/>
</dbReference>
<dbReference type="InterPro" id="IPR002319">
    <property type="entry name" value="Phenylalanyl-tRNA_Synthase"/>
</dbReference>
<feature type="binding site" evidence="13">
    <location>
        <position position="254"/>
    </location>
    <ligand>
        <name>Mg(2+)</name>
        <dbReference type="ChEBI" id="CHEBI:18420"/>
        <note>shared with beta subunit</note>
    </ligand>
</feature>
<dbReference type="InterPro" id="IPR045864">
    <property type="entry name" value="aa-tRNA-synth_II/BPL/LPL"/>
</dbReference>
<dbReference type="CDD" id="cd00496">
    <property type="entry name" value="PheRS_alpha_core"/>
    <property type="match status" value="1"/>
</dbReference>
<dbReference type="PROSITE" id="PS50862">
    <property type="entry name" value="AA_TRNA_LIGASE_II"/>
    <property type="match status" value="1"/>
</dbReference>
<dbReference type="RefSeq" id="WP_010869368.1">
    <property type="nucleotide sequence ID" value="NC_018497.1"/>
</dbReference>
<proteinExistence type="inferred from homology"/>
<evidence type="ECO:0000256" key="8">
    <source>
        <dbReference type="ARBA" id="ARBA00022840"/>
    </source>
</evidence>
<dbReference type="NCBIfam" id="TIGR00468">
    <property type="entry name" value="pheS"/>
    <property type="match status" value="1"/>
</dbReference>
<comment type="cofactor">
    <cofactor evidence="13">
        <name>Mg(2+)</name>
        <dbReference type="ChEBI" id="CHEBI:18420"/>
    </cofactor>
    <text evidence="13">Binds 2 magnesium ions per tetramer.</text>
</comment>